<dbReference type="RefSeq" id="WP_229293255.1">
    <property type="nucleotide sequence ID" value="NZ_CP086654.1"/>
</dbReference>
<dbReference type="PROSITE" id="PS51186">
    <property type="entry name" value="GNAT"/>
    <property type="match status" value="1"/>
</dbReference>
<accession>A0ABY3PEQ2</accession>
<dbReference type="Proteomes" id="UP001197626">
    <property type="component" value="Chromosome"/>
</dbReference>
<dbReference type="PANTHER" id="PTHR31435:SF10">
    <property type="entry name" value="BSR4717 PROTEIN"/>
    <property type="match status" value="1"/>
</dbReference>
<dbReference type="Pfam" id="PF14542">
    <property type="entry name" value="Acetyltransf_CG"/>
    <property type="match status" value="1"/>
</dbReference>
<sequence>MPVTVNEGTNKFFVGENEHAPKAEITYYFVSNDTIDVNHTFVEPSLRGSGVAKQLFDAVIQKAKDENLKIIPSCSYARVQFERDDSLSYLRKR</sequence>
<dbReference type="Gene3D" id="3.40.630.30">
    <property type="match status" value="1"/>
</dbReference>
<keyword evidence="4" id="KW-1185">Reference proteome</keyword>
<dbReference type="PANTHER" id="PTHR31435">
    <property type="entry name" value="PROTEIN NATD1"/>
    <property type="match status" value="1"/>
</dbReference>
<dbReference type="InterPro" id="IPR031165">
    <property type="entry name" value="GNAT_YJDJ"/>
</dbReference>
<dbReference type="InterPro" id="IPR045057">
    <property type="entry name" value="Gcn5-rel_NAT"/>
</dbReference>
<evidence type="ECO:0000259" key="1">
    <source>
        <dbReference type="PROSITE" id="PS51186"/>
    </source>
</evidence>
<feature type="domain" description="N-acetyltransferase" evidence="2">
    <location>
        <begin position="4"/>
        <end position="92"/>
    </location>
</feature>
<dbReference type="InterPro" id="IPR016181">
    <property type="entry name" value="Acyl_CoA_acyltransferase"/>
</dbReference>
<evidence type="ECO:0000259" key="2">
    <source>
        <dbReference type="PROSITE" id="PS51729"/>
    </source>
</evidence>
<dbReference type="EMBL" id="CP086654">
    <property type="protein sequence ID" value="UEX90775.1"/>
    <property type="molecule type" value="Genomic_DNA"/>
</dbReference>
<organism evidence="3 4">
    <name type="scientific">Staphylococcus ratti</name>
    <dbReference type="NCBI Taxonomy" id="2892440"/>
    <lineage>
        <taxon>Bacteria</taxon>
        <taxon>Bacillati</taxon>
        <taxon>Bacillota</taxon>
        <taxon>Bacilli</taxon>
        <taxon>Bacillales</taxon>
        <taxon>Staphylococcaceae</taxon>
        <taxon>Staphylococcus</taxon>
    </lineage>
</organism>
<dbReference type="SUPFAM" id="SSF55729">
    <property type="entry name" value="Acyl-CoA N-acyltransferases (Nat)"/>
    <property type="match status" value="1"/>
</dbReference>
<proteinExistence type="predicted"/>
<dbReference type="InterPro" id="IPR000182">
    <property type="entry name" value="GNAT_dom"/>
</dbReference>
<protein>
    <submittedName>
        <fullName evidence="3">GNAT family N-acetyltransferase</fullName>
    </submittedName>
</protein>
<dbReference type="CDD" id="cd04301">
    <property type="entry name" value="NAT_SF"/>
    <property type="match status" value="1"/>
</dbReference>
<gene>
    <name evidence="3" type="ORF">LN051_03740</name>
</gene>
<evidence type="ECO:0000313" key="3">
    <source>
        <dbReference type="EMBL" id="UEX90775.1"/>
    </source>
</evidence>
<name>A0ABY3PEQ2_9STAP</name>
<evidence type="ECO:0000313" key="4">
    <source>
        <dbReference type="Proteomes" id="UP001197626"/>
    </source>
</evidence>
<reference evidence="3 4" key="1">
    <citation type="journal article" date="2022" name="Pathogens">
        <title>Staphylococcus ratti sp. nov. Isolated from a Lab Rat.</title>
        <authorList>
            <person name="Kovarovic V."/>
            <person name="Sedlacek I."/>
            <person name="Petras P."/>
            <person name="Kralova S."/>
            <person name="Maslanova I."/>
            <person name="Svec P."/>
            <person name="Neumann-Schaal M."/>
            <person name="Botka T."/>
            <person name="Gelbicova T."/>
            <person name="Stankova E."/>
            <person name="Doskar J."/>
            <person name="Pantucek R."/>
        </authorList>
    </citation>
    <scope>NUCLEOTIDE SEQUENCE [LARGE SCALE GENOMIC DNA]</scope>
    <source>
        <strain evidence="3 4">CCM 9025</strain>
    </source>
</reference>
<dbReference type="PROSITE" id="PS51729">
    <property type="entry name" value="GNAT_YJDJ"/>
    <property type="match status" value="1"/>
</dbReference>
<feature type="domain" description="N-acetyltransferase" evidence="1">
    <location>
        <begin position="1"/>
        <end position="93"/>
    </location>
</feature>